<comment type="caution">
    <text evidence="1">The sequence shown here is derived from an EMBL/GenBank/DDBJ whole genome shotgun (WGS) entry which is preliminary data.</text>
</comment>
<dbReference type="EMBL" id="JAHRHJ020000005">
    <property type="protein sequence ID" value="KAH9313623.1"/>
    <property type="molecule type" value="Genomic_DNA"/>
</dbReference>
<sequence length="51" mass="5855">ILGEPSLETCFDEEEIEETELECVCMEKDKGKMVYVIDGEEMESLDVNHSE</sequence>
<name>A0AA38L459_TAXCH</name>
<dbReference type="Proteomes" id="UP000824469">
    <property type="component" value="Unassembled WGS sequence"/>
</dbReference>
<dbReference type="AlphaFoldDB" id="A0AA38L459"/>
<keyword evidence="2" id="KW-1185">Reference proteome</keyword>
<organism evidence="1 2">
    <name type="scientific">Taxus chinensis</name>
    <name type="common">Chinese yew</name>
    <name type="synonym">Taxus wallichiana var. chinensis</name>
    <dbReference type="NCBI Taxonomy" id="29808"/>
    <lineage>
        <taxon>Eukaryota</taxon>
        <taxon>Viridiplantae</taxon>
        <taxon>Streptophyta</taxon>
        <taxon>Embryophyta</taxon>
        <taxon>Tracheophyta</taxon>
        <taxon>Spermatophyta</taxon>
        <taxon>Pinopsida</taxon>
        <taxon>Pinidae</taxon>
        <taxon>Conifers II</taxon>
        <taxon>Cupressales</taxon>
        <taxon>Taxaceae</taxon>
        <taxon>Taxus</taxon>
    </lineage>
</organism>
<feature type="non-terminal residue" evidence="1">
    <location>
        <position position="1"/>
    </location>
</feature>
<reference evidence="1 2" key="1">
    <citation type="journal article" date="2021" name="Nat. Plants">
        <title>The Taxus genome provides insights into paclitaxel biosynthesis.</title>
        <authorList>
            <person name="Xiong X."/>
            <person name="Gou J."/>
            <person name="Liao Q."/>
            <person name="Li Y."/>
            <person name="Zhou Q."/>
            <person name="Bi G."/>
            <person name="Li C."/>
            <person name="Du R."/>
            <person name="Wang X."/>
            <person name="Sun T."/>
            <person name="Guo L."/>
            <person name="Liang H."/>
            <person name="Lu P."/>
            <person name="Wu Y."/>
            <person name="Zhang Z."/>
            <person name="Ro D.K."/>
            <person name="Shang Y."/>
            <person name="Huang S."/>
            <person name="Yan J."/>
        </authorList>
    </citation>
    <scope>NUCLEOTIDE SEQUENCE [LARGE SCALE GENOMIC DNA]</scope>
    <source>
        <strain evidence="1">Ta-2019</strain>
    </source>
</reference>
<accession>A0AA38L459</accession>
<protein>
    <submittedName>
        <fullName evidence="1">Uncharacterized protein</fullName>
    </submittedName>
</protein>
<gene>
    <name evidence="1" type="ORF">KI387_022250</name>
</gene>
<evidence type="ECO:0000313" key="1">
    <source>
        <dbReference type="EMBL" id="KAH9313623.1"/>
    </source>
</evidence>
<proteinExistence type="predicted"/>
<feature type="non-terminal residue" evidence="1">
    <location>
        <position position="51"/>
    </location>
</feature>
<evidence type="ECO:0000313" key="2">
    <source>
        <dbReference type="Proteomes" id="UP000824469"/>
    </source>
</evidence>